<accession>A0AA39QTR6</accession>
<feature type="compositionally biased region" description="Polar residues" evidence="1">
    <location>
        <begin position="311"/>
        <end position="331"/>
    </location>
</feature>
<name>A0AA39QTR6_9LECA</name>
<evidence type="ECO:0000256" key="1">
    <source>
        <dbReference type="SAM" id="MobiDB-lite"/>
    </source>
</evidence>
<gene>
    <name evidence="2" type="ORF">JMJ35_008443</name>
</gene>
<dbReference type="EMBL" id="JAFEKC020000019">
    <property type="protein sequence ID" value="KAK0509072.1"/>
    <property type="molecule type" value="Genomic_DNA"/>
</dbReference>
<feature type="compositionally biased region" description="Low complexity" evidence="1">
    <location>
        <begin position="370"/>
        <end position="387"/>
    </location>
</feature>
<dbReference type="Proteomes" id="UP001166286">
    <property type="component" value="Unassembled WGS sequence"/>
</dbReference>
<protein>
    <submittedName>
        <fullName evidence="2">Uncharacterized protein</fullName>
    </submittedName>
</protein>
<keyword evidence="3" id="KW-1185">Reference proteome</keyword>
<feature type="region of interest" description="Disordered" evidence="1">
    <location>
        <begin position="410"/>
        <end position="429"/>
    </location>
</feature>
<evidence type="ECO:0000313" key="2">
    <source>
        <dbReference type="EMBL" id="KAK0509072.1"/>
    </source>
</evidence>
<feature type="compositionally biased region" description="Basic and acidic residues" evidence="1">
    <location>
        <begin position="53"/>
        <end position="75"/>
    </location>
</feature>
<feature type="compositionally biased region" description="Low complexity" evidence="1">
    <location>
        <begin position="287"/>
        <end position="310"/>
    </location>
</feature>
<dbReference type="AlphaFoldDB" id="A0AA39QTR6"/>
<sequence>MPPGPSNRPQTLKQAKKAYRKSGTTVRLSDSELALIERRAVLQERADRIKEREARRKANLKKKEERIQKEREVRQRMNLPSPTKGGFHVGPSQLHLGDFMVMGGKRKREEAPSIYGKVGDSGLMNTSSRSCQASPGSPQSRTPLQEASVNDITKVEPGEEIDGSEQDINDPRKIPTDVVPPTHSCDSLQVPSTKPSALPRPLTGLEALKVEGKGGKAIQPDDPLPMGPPPLRRSSKTKSASPTTQQARSILAPQGNPPEIALDTWDDIFVSNTQIAGEISLPALSQAPRSATPTAMPSSPSPPSKNETTSLLSHLSTQDLDMSDLLTQSLLAPNATPTPTPPKAAFDTTTTTTTISSLLLQISTQDLDFSSPSTPSKSQQQKSTSSSDFNEDVTEEDLQELVLEYELQSSWGSKGQNKAAEEEDDGDVERTYAYEDNAFESELSTQEWRELGIECG</sequence>
<feature type="compositionally biased region" description="Polar residues" evidence="1">
    <location>
        <begin position="237"/>
        <end position="248"/>
    </location>
</feature>
<feature type="region of interest" description="Disordered" evidence="1">
    <location>
        <begin position="366"/>
        <end position="398"/>
    </location>
</feature>
<proteinExistence type="predicted"/>
<feature type="region of interest" description="Disordered" evidence="1">
    <location>
        <begin position="281"/>
        <end position="349"/>
    </location>
</feature>
<comment type="caution">
    <text evidence="2">The sequence shown here is derived from an EMBL/GenBank/DDBJ whole genome shotgun (WGS) entry which is preliminary data.</text>
</comment>
<feature type="region of interest" description="Disordered" evidence="1">
    <location>
        <begin position="1"/>
        <end position="24"/>
    </location>
</feature>
<feature type="compositionally biased region" description="Pro residues" evidence="1">
    <location>
        <begin position="222"/>
        <end position="231"/>
    </location>
</feature>
<organism evidence="2 3">
    <name type="scientific">Cladonia borealis</name>
    <dbReference type="NCBI Taxonomy" id="184061"/>
    <lineage>
        <taxon>Eukaryota</taxon>
        <taxon>Fungi</taxon>
        <taxon>Dikarya</taxon>
        <taxon>Ascomycota</taxon>
        <taxon>Pezizomycotina</taxon>
        <taxon>Lecanoromycetes</taxon>
        <taxon>OSLEUM clade</taxon>
        <taxon>Lecanoromycetidae</taxon>
        <taxon>Lecanorales</taxon>
        <taxon>Lecanorineae</taxon>
        <taxon>Cladoniaceae</taxon>
        <taxon>Cladonia</taxon>
    </lineage>
</organism>
<feature type="compositionally biased region" description="Polar residues" evidence="1">
    <location>
        <begin position="123"/>
        <end position="151"/>
    </location>
</feature>
<feature type="compositionally biased region" description="Acidic residues" evidence="1">
    <location>
        <begin position="158"/>
        <end position="168"/>
    </location>
</feature>
<feature type="compositionally biased region" description="Polar residues" evidence="1">
    <location>
        <begin position="184"/>
        <end position="195"/>
    </location>
</feature>
<feature type="region of interest" description="Disordered" evidence="1">
    <location>
        <begin position="110"/>
        <end position="263"/>
    </location>
</feature>
<reference evidence="2" key="1">
    <citation type="submission" date="2023-03" db="EMBL/GenBank/DDBJ databases">
        <title>Complete genome of Cladonia borealis.</title>
        <authorList>
            <person name="Park H."/>
        </authorList>
    </citation>
    <scope>NUCLEOTIDE SEQUENCE</scope>
    <source>
        <strain evidence="2">ANT050790</strain>
    </source>
</reference>
<evidence type="ECO:0000313" key="3">
    <source>
        <dbReference type="Proteomes" id="UP001166286"/>
    </source>
</evidence>
<feature type="compositionally biased region" description="Acidic residues" evidence="1">
    <location>
        <begin position="389"/>
        <end position="398"/>
    </location>
</feature>
<feature type="region of interest" description="Disordered" evidence="1">
    <location>
        <begin position="53"/>
        <end position="93"/>
    </location>
</feature>